<dbReference type="EMBL" id="CAJOBG010120324">
    <property type="protein sequence ID" value="CAF4775482.1"/>
    <property type="molecule type" value="Genomic_DNA"/>
</dbReference>
<reference evidence="1" key="1">
    <citation type="submission" date="2021-02" db="EMBL/GenBank/DDBJ databases">
        <authorList>
            <person name="Nowell W R."/>
        </authorList>
    </citation>
    <scope>NUCLEOTIDE SEQUENCE</scope>
</reference>
<evidence type="ECO:0000313" key="2">
    <source>
        <dbReference type="Proteomes" id="UP000663866"/>
    </source>
</evidence>
<proteinExistence type="predicted"/>
<organism evidence="1 2">
    <name type="scientific">Rotaria magnacalcarata</name>
    <dbReference type="NCBI Taxonomy" id="392030"/>
    <lineage>
        <taxon>Eukaryota</taxon>
        <taxon>Metazoa</taxon>
        <taxon>Spiralia</taxon>
        <taxon>Gnathifera</taxon>
        <taxon>Rotifera</taxon>
        <taxon>Eurotatoria</taxon>
        <taxon>Bdelloidea</taxon>
        <taxon>Philodinida</taxon>
        <taxon>Philodinidae</taxon>
        <taxon>Rotaria</taxon>
    </lineage>
</organism>
<dbReference type="Proteomes" id="UP000663866">
    <property type="component" value="Unassembled WGS sequence"/>
</dbReference>
<keyword evidence="2" id="KW-1185">Reference proteome</keyword>
<evidence type="ECO:0000313" key="1">
    <source>
        <dbReference type="EMBL" id="CAF4775482.1"/>
    </source>
</evidence>
<protein>
    <submittedName>
        <fullName evidence="1">Uncharacterized protein</fullName>
    </submittedName>
</protein>
<gene>
    <name evidence="1" type="ORF">OVN521_LOCUS50985</name>
</gene>
<feature type="non-terminal residue" evidence="1">
    <location>
        <position position="1"/>
    </location>
</feature>
<dbReference type="AlphaFoldDB" id="A0A821MZQ3"/>
<sequence>TCFVARGIVFRGFAASAAANPTSSVPEKAKPAVTNTE</sequence>
<comment type="caution">
    <text evidence="1">The sequence shown here is derived from an EMBL/GenBank/DDBJ whole genome shotgun (WGS) entry which is preliminary data.</text>
</comment>
<accession>A0A821MZQ3</accession>
<name>A0A821MZQ3_9BILA</name>